<dbReference type="GO" id="GO:0003824">
    <property type="term" value="F:catalytic activity"/>
    <property type="evidence" value="ECO:0007669"/>
    <property type="project" value="UniProtKB-KW"/>
</dbReference>
<dbReference type="InterPro" id="IPR050951">
    <property type="entry name" value="Retrovirus_Pol_polyprotein"/>
</dbReference>
<keyword evidence="2" id="KW-1185">Reference proteome</keyword>
<protein>
    <recommendedName>
        <fullName evidence="3">Reverse transcriptase/retrotransposon-derived protein RNase H-like domain-containing protein</fullName>
    </recommendedName>
</protein>
<dbReference type="PANTHER" id="PTHR37984:SF5">
    <property type="entry name" value="PROTEIN NYNRIN-LIKE"/>
    <property type="match status" value="1"/>
</dbReference>
<gene>
    <name evidence="1" type="ORF">MTR67_017605</name>
</gene>
<name>A0AAF0TSD2_SOLVR</name>
<dbReference type="EMBL" id="CP133615">
    <property type="protein sequence ID" value="WMV24220.1"/>
    <property type="molecule type" value="Genomic_DNA"/>
</dbReference>
<reference evidence="1" key="1">
    <citation type="submission" date="2023-08" db="EMBL/GenBank/DDBJ databases">
        <title>A de novo genome assembly of Solanum verrucosum Schlechtendal, a Mexican diploid species geographically isolated from the other diploid A-genome species in potato relatives.</title>
        <authorList>
            <person name="Hosaka K."/>
        </authorList>
    </citation>
    <scope>NUCLEOTIDE SEQUENCE</scope>
    <source>
        <tissue evidence="1">Young leaves</tissue>
    </source>
</reference>
<sequence length="140" mass="15938">MCYCRSFVEGFSSIAAPLTKLTQKMVKFQWAYECEKHFLELKTRLTTTHLWTLPDGQDDYVVCCDASRVGLGVGSMQYYYDMNVLYHPGKANVVVDALNRLSIGIVAHVEEEKKEFARDVHRLALFGLCLMDTSNDSMIV</sequence>
<dbReference type="PANTHER" id="PTHR37984">
    <property type="entry name" value="PROTEIN CBG26694"/>
    <property type="match status" value="1"/>
</dbReference>
<dbReference type="AlphaFoldDB" id="A0AAF0TSD2"/>
<evidence type="ECO:0000313" key="2">
    <source>
        <dbReference type="Proteomes" id="UP001234989"/>
    </source>
</evidence>
<dbReference type="InterPro" id="IPR043128">
    <property type="entry name" value="Rev_trsase/Diguanyl_cyclase"/>
</dbReference>
<dbReference type="SUPFAM" id="SSF56672">
    <property type="entry name" value="DNA/RNA polymerases"/>
    <property type="match status" value="1"/>
</dbReference>
<proteinExistence type="predicted"/>
<accession>A0AAF0TSD2</accession>
<organism evidence="1 2">
    <name type="scientific">Solanum verrucosum</name>
    <dbReference type="NCBI Taxonomy" id="315347"/>
    <lineage>
        <taxon>Eukaryota</taxon>
        <taxon>Viridiplantae</taxon>
        <taxon>Streptophyta</taxon>
        <taxon>Embryophyta</taxon>
        <taxon>Tracheophyta</taxon>
        <taxon>Spermatophyta</taxon>
        <taxon>Magnoliopsida</taxon>
        <taxon>eudicotyledons</taxon>
        <taxon>Gunneridae</taxon>
        <taxon>Pentapetalae</taxon>
        <taxon>asterids</taxon>
        <taxon>lamiids</taxon>
        <taxon>Solanales</taxon>
        <taxon>Solanaceae</taxon>
        <taxon>Solanoideae</taxon>
        <taxon>Solaneae</taxon>
        <taxon>Solanum</taxon>
    </lineage>
</organism>
<dbReference type="Proteomes" id="UP001234989">
    <property type="component" value="Chromosome 4"/>
</dbReference>
<evidence type="ECO:0008006" key="3">
    <source>
        <dbReference type="Google" id="ProtNLM"/>
    </source>
</evidence>
<dbReference type="Gene3D" id="3.30.70.270">
    <property type="match status" value="1"/>
</dbReference>
<evidence type="ECO:0000313" key="1">
    <source>
        <dbReference type="EMBL" id="WMV24220.1"/>
    </source>
</evidence>
<dbReference type="InterPro" id="IPR043502">
    <property type="entry name" value="DNA/RNA_pol_sf"/>
</dbReference>